<dbReference type="EMBL" id="CM000882">
    <property type="protein sequence ID" value="PNT68870.1"/>
    <property type="molecule type" value="Genomic_DNA"/>
</dbReference>
<reference evidence="2 3" key="1">
    <citation type="journal article" date="2010" name="Nature">
        <title>Genome sequencing and analysis of the model grass Brachypodium distachyon.</title>
        <authorList>
            <consortium name="International Brachypodium Initiative"/>
        </authorList>
    </citation>
    <scope>NUCLEOTIDE SEQUENCE [LARGE SCALE GENOMIC DNA]</scope>
    <source>
        <strain evidence="2 3">Bd21</strain>
    </source>
</reference>
<reference evidence="2" key="2">
    <citation type="submission" date="2017-06" db="EMBL/GenBank/DDBJ databases">
        <title>WGS assembly of Brachypodium distachyon.</title>
        <authorList>
            <consortium name="The International Brachypodium Initiative"/>
            <person name="Lucas S."/>
            <person name="Harmon-Smith M."/>
            <person name="Lail K."/>
            <person name="Tice H."/>
            <person name="Grimwood J."/>
            <person name="Bruce D."/>
            <person name="Barry K."/>
            <person name="Shu S."/>
            <person name="Lindquist E."/>
            <person name="Wang M."/>
            <person name="Pitluck S."/>
            <person name="Vogel J.P."/>
            <person name="Garvin D.F."/>
            <person name="Mockler T.C."/>
            <person name="Schmutz J."/>
            <person name="Rokhsar D."/>
            <person name="Bevan M.W."/>
        </authorList>
    </citation>
    <scope>NUCLEOTIDE SEQUENCE</scope>
    <source>
        <strain evidence="2">Bd21</strain>
    </source>
</reference>
<evidence type="ECO:0000313" key="4">
    <source>
        <dbReference type="Proteomes" id="UP000008810"/>
    </source>
</evidence>
<evidence type="ECO:0000256" key="1">
    <source>
        <dbReference type="SAM" id="MobiDB-lite"/>
    </source>
</evidence>
<feature type="compositionally biased region" description="Basic residues" evidence="1">
    <location>
        <begin position="116"/>
        <end position="130"/>
    </location>
</feature>
<feature type="region of interest" description="Disordered" evidence="1">
    <location>
        <begin position="1"/>
        <end position="220"/>
    </location>
</feature>
<dbReference type="EnsemblPlants" id="PNT68870">
    <property type="protein sequence ID" value="PNT68870"/>
    <property type="gene ID" value="BRADI_3g46476v3"/>
</dbReference>
<keyword evidence="4" id="KW-1185">Reference proteome</keyword>
<proteinExistence type="predicted"/>
<evidence type="ECO:0000313" key="3">
    <source>
        <dbReference type="EnsemblPlants" id="PNT68870"/>
    </source>
</evidence>
<accession>A0A2K2D3M2</accession>
<dbReference type="Proteomes" id="UP000008810">
    <property type="component" value="Chromosome 3"/>
</dbReference>
<dbReference type="InParanoid" id="A0A2K2D3M2"/>
<gene>
    <name evidence="2" type="ORF">BRADI_3g46476v3</name>
</gene>
<feature type="compositionally biased region" description="Basic residues" evidence="1">
    <location>
        <begin position="18"/>
        <end position="27"/>
    </location>
</feature>
<dbReference type="ExpressionAtlas" id="A0A2K2D3M2">
    <property type="expression patterns" value="baseline"/>
</dbReference>
<organism evidence="2">
    <name type="scientific">Brachypodium distachyon</name>
    <name type="common">Purple false brome</name>
    <name type="synonym">Trachynia distachya</name>
    <dbReference type="NCBI Taxonomy" id="15368"/>
    <lineage>
        <taxon>Eukaryota</taxon>
        <taxon>Viridiplantae</taxon>
        <taxon>Streptophyta</taxon>
        <taxon>Embryophyta</taxon>
        <taxon>Tracheophyta</taxon>
        <taxon>Spermatophyta</taxon>
        <taxon>Magnoliopsida</taxon>
        <taxon>Liliopsida</taxon>
        <taxon>Poales</taxon>
        <taxon>Poaceae</taxon>
        <taxon>BOP clade</taxon>
        <taxon>Pooideae</taxon>
        <taxon>Stipodae</taxon>
        <taxon>Brachypodieae</taxon>
        <taxon>Brachypodium</taxon>
    </lineage>
</organism>
<reference evidence="3" key="3">
    <citation type="submission" date="2018-08" db="UniProtKB">
        <authorList>
            <consortium name="EnsemblPlants"/>
        </authorList>
    </citation>
    <scope>IDENTIFICATION</scope>
    <source>
        <strain evidence="3">cv. Bd21</strain>
    </source>
</reference>
<dbReference type="Gramene" id="PNT68870">
    <property type="protein sequence ID" value="PNT68870"/>
    <property type="gene ID" value="BRADI_3g46476v3"/>
</dbReference>
<dbReference type="EMBL" id="CM000882">
    <property type="protein sequence ID" value="PNT68873.1"/>
    <property type="molecule type" value="Genomic_DNA"/>
</dbReference>
<name>A0A2K2D3M2_BRADI</name>
<feature type="compositionally biased region" description="Polar residues" evidence="1">
    <location>
        <begin position="165"/>
        <end position="192"/>
    </location>
</feature>
<dbReference type="AlphaFoldDB" id="A0A2K2D3M2"/>
<dbReference type="EnsemblPlants" id="PNT68873">
    <property type="protein sequence ID" value="PNT68873"/>
    <property type="gene ID" value="BRADI_3g46476v3"/>
</dbReference>
<feature type="compositionally biased region" description="Basic residues" evidence="1">
    <location>
        <begin position="150"/>
        <end position="162"/>
    </location>
</feature>
<dbReference type="Gramene" id="PNT68873">
    <property type="protein sequence ID" value="PNT68873"/>
    <property type="gene ID" value="BRADI_3g46476v3"/>
</dbReference>
<evidence type="ECO:0000313" key="2">
    <source>
        <dbReference type="EMBL" id="PNT68870.1"/>
    </source>
</evidence>
<sequence>MAGRKSPRTTGEAAHRGSGPRHGRSHSRPVFQRTGGRRGRMSSGPPRLRTCLGHTCVDGGSEQDGAAAAVSTQSPPPVRNPNAPRTATPELESPRRTRTRRAVRHPRAPCDGRPALPHKRLTPPRHRSRPPARSEPQRWSHWIQADGREKKHSRRRSRRQGKRSANSWLQSPQQLGHNYTTNYLSEYPSQLPGNLRKRGCSEGGDLVQGKELRCTQQPLL</sequence>
<protein>
    <submittedName>
        <fullName evidence="2 3">Uncharacterized protein</fullName>
    </submittedName>
</protein>
<feature type="compositionally biased region" description="Basic residues" evidence="1">
    <location>
        <begin position="96"/>
        <end position="107"/>
    </location>
</feature>